<dbReference type="RefSeq" id="WP_235177795.1">
    <property type="nucleotide sequence ID" value="NZ_JAKFFV010000005.1"/>
</dbReference>
<feature type="transmembrane region" description="Helical" evidence="1">
    <location>
        <begin position="44"/>
        <end position="63"/>
    </location>
</feature>
<feature type="transmembrane region" description="Helical" evidence="1">
    <location>
        <begin position="122"/>
        <end position="140"/>
    </location>
</feature>
<name>A0A9X1TS96_9BACT</name>
<keyword evidence="1" id="KW-1133">Transmembrane helix</keyword>
<dbReference type="Proteomes" id="UP001139411">
    <property type="component" value="Unassembled WGS sequence"/>
</dbReference>
<feature type="transmembrane region" description="Helical" evidence="1">
    <location>
        <begin position="368"/>
        <end position="384"/>
    </location>
</feature>
<feature type="transmembrane region" description="Helical" evidence="1">
    <location>
        <begin position="90"/>
        <end position="110"/>
    </location>
</feature>
<comment type="caution">
    <text evidence="2">The sequence shown here is derived from an EMBL/GenBank/DDBJ whole genome shotgun (WGS) entry which is preliminary data.</text>
</comment>
<organism evidence="2 3">
    <name type="scientific">Dyadobacter chenhuakuii</name>
    <dbReference type="NCBI Taxonomy" id="2909339"/>
    <lineage>
        <taxon>Bacteria</taxon>
        <taxon>Pseudomonadati</taxon>
        <taxon>Bacteroidota</taxon>
        <taxon>Cytophagia</taxon>
        <taxon>Cytophagales</taxon>
        <taxon>Spirosomataceae</taxon>
        <taxon>Dyadobacter</taxon>
    </lineage>
</organism>
<keyword evidence="1" id="KW-0472">Membrane</keyword>
<evidence type="ECO:0000313" key="3">
    <source>
        <dbReference type="Proteomes" id="UP001139411"/>
    </source>
</evidence>
<dbReference type="EMBL" id="JAKFFV010000005">
    <property type="protein sequence ID" value="MCF2498834.1"/>
    <property type="molecule type" value="Genomic_DNA"/>
</dbReference>
<feature type="transmembrane region" description="Helical" evidence="1">
    <location>
        <begin position="338"/>
        <end position="361"/>
    </location>
</feature>
<feature type="transmembrane region" description="Helical" evidence="1">
    <location>
        <begin position="245"/>
        <end position="267"/>
    </location>
</feature>
<reference evidence="2" key="1">
    <citation type="submission" date="2022-01" db="EMBL/GenBank/DDBJ databases">
        <title>Novel species in genus Dyadobacter.</title>
        <authorList>
            <person name="Ma C."/>
        </authorList>
    </citation>
    <scope>NUCLEOTIDE SEQUENCE</scope>
    <source>
        <strain evidence="2">CY357</strain>
    </source>
</reference>
<keyword evidence="1" id="KW-0812">Transmembrane</keyword>
<proteinExistence type="predicted"/>
<protein>
    <submittedName>
        <fullName evidence="2">Uncharacterized protein</fullName>
    </submittedName>
</protein>
<feature type="transmembrane region" description="Helical" evidence="1">
    <location>
        <begin position="21"/>
        <end position="38"/>
    </location>
</feature>
<sequence length="430" mass="50874">MKILTSSIAIKKDLKIDVRHFICINLMLIAFFDSYPVYSTILPIRVGVYGLKFLNMYALLFLIFKNTYKNYILLALFFPVWWAYYNEDSLLISIQLLYSGIFPVLTFILLNDEEKYKVARWYIKLFLWLMVIGLPIYLLINIFEIPPLFSIQRGEVGKGRVYDNYLLFYWSRAGVENRFSSVFDEPGVVGTIIPLILFYYRRMLTRFEFWVLIISGVLSFSLFFLIVFLPVLYFSNTRLLKTKELLFRLAFSAVFICISYVAFVFIARSTKDDPILSLRVYHRFEWEGDWIVGVVNNRDTRIRGFESMYQGFVQESDVDFYTGKGKDYMLKAYGGSTLSYRVFVLERGILILIYLVFLFAYFHPWRKYLIFSCISMAILAMVFFQRPMLYSLNYFLLVYSGLTLFRMQIPHKSEQIETDNEDSTHYSIAE</sequence>
<gene>
    <name evidence="2" type="ORF">L0661_10965</name>
</gene>
<evidence type="ECO:0000313" key="2">
    <source>
        <dbReference type="EMBL" id="MCF2498834.1"/>
    </source>
</evidence>
<feature type="transmembrane region" description="Helical" evidence="1">
    <location>
        <begin position="68"/>
        <end position="84"/>
    </location>
</feature>
<dbReference type="AlphaFoldDB" id="A0A9X1TS96"/>
<evidence type="ECO:0000256" key="1">
    <source>
        <dbReference type="SAM" id="Phobius"/>
    </source>
</evidence>
<accession>A0A9X1TS96</accession>
<feature type="transmembrane region" description="Helical" evidence="1">
    <location>
        <begin position="209"/>
        <end position="233"/>
    </location>
</feature>